<comment type="caution">
    <text evidence="5">The sequence shown here is derived from an EMBL/GenBank/DDBJ whole genome shotgun (WGS) entry which is preliminary data.</text>
</comment>
<evidence type="ECO:0000256" key="2">
    <source>
        <dbReference type="ARBA" id="ARBA00022723"/>
    </source>
</evidence>
<evidence type="ECO:0000256" key="1">
    <source>
        <dbReference type="ARBA" id="ARBA00001946"/>
    </source>
</evidence>
<dbReference type="SUPFAM" id="SSF51621">
    <property type="entry name" value="Phosphoenolpyruvate/pyruvate domain"/>
    <property type="match status" value="1"/>
</dbReference>
<protein>
    <submittedName>
        <fullName evidence="5">ATP-binding protein</fullName>
    </submittedName>
</protein>
<keyword evidence="6" id="KW-1185">Reference proteome</keyword>
<dbReference type="Gene3D" id="3.20.20.60">
    <property type="entry name" value="Phosphoenolpyruvate-binding domains"/>
    <property type="match status" value="1"/>
</dbReference>
<name>A0A2U2I5S8_9BURK</name>
<evidence type="ECO:0000313" key="6">
    <source>
        <dbReference type="Proteomes" id="UP000241421"/>
    </source>
</evidence>
<organism evidence="5 6">
    <name type="scientific">Massilia glaciei</name>
    <dbReference type="NCBI Taxonomy" id="1524097"/>
    <lineage>
        <taxon>Bacteria</taxon>
        <taxon>Pseudomonadati</taxon>
        <taxon>Pseudomonadota</taxon>
        <taxon>Betaproteobacteria</taxon>
        <taxon>Burkholderiales</taxon>
        <taxon>Oxalobacteraceae</taxon>
        <taxon>Telluria group</taxon>
        <taxon>Massilia</taxon>
    </lineage>
</organism>
<dbReference type="InterPro" id="IPR015813">
    <property type="entry name" value="Pyrv/PenolPyrv_kinase-like_dom"/>
</dbReference>
<keyword evidence="3 4" id="KW-0460">Magnesium</keyword>
<dbReference type="GO" id="GO:0006107">
    <property type="term" value="P:oxaloacetate metabolic process"/>
    <property type="evidence" value="ECO:0007669"/>
    <property type="project" value="TreeGrafter"/>
</dbReference>
<dbReference type="InterPro" id="IPR039480">
    <property type="entry name" value="C-C_Bond_Lyase-like"/>
</dbReference>
<dbReference type="Pfam" id="PF15617">
    <property type="entry name" value="C-C_Bond_Lyase"/>
    <property type="match status" value="1"/>
</dbReference>
<dbReference type="PANTHER" id="PTHR32308:SF10">
    <property type="entry name" value="CITRATE LYASE SUBUNIT BETA"/>
    <property type="match status" value="1"/>
</dbReference>
<dbReference type="InterPro" id="IPR011206">
    <property type="entry name" value="Citrate_lyase_beta/mcl1/mcl2"/>
</dbReference>
<dbReference type="EMBL" id="PXWF02000046">
    <property type="protein sequence ID" value="PWF55111.1"/>
    <property type="molecule type" value="Genomic_DNA"/>
</dbReference>
<dbReference type="PANTHER" id="PTHR32308">
    <property type="entry name" value="LYASE BETA SUBUNIT, PUTATIVE (AFU_ORTHOLOGUE AFUA_4G13030)-RELATED"/>
    <property type="match status" value="1"/>
</dbReference>
<evidence type="ECO:0000256" key="4">
    <source>
        <dbReference type="PIRSR" id="PIRSR015582-2"/>
    </source>
</evidence>
<feature type="binding site" evidence="4">
    <location>
        <position position="159"/>
    </location>
    <ligand>
        <name>Mg(2+)</name>
        <dbReference type="ChEBI" id="CHEBI:18420"/>
    </ligand>
</feature>
<dbReference type="Proteomes" id="UP000241421">
    <property type="component" value="Unassembled WGS sequence"/>
</dbReference>
<keyword evidence="2 4" id="KW-0479">Metal-binding</keyword>
<dbReference type="GO" id="GO:0000287">
    <property type="term" value="F:magnesium ion binding"/>
    <property type="evidence" value="ECO:0007669"/>
    <property type="project" value="TreeGrafter"/>
</dbReference>
<comment type="cofactor">
    <cofactor evidence="1">
        <name>Mg(2+)</name>
        <dbReference type="ChEBI" id="CHEBI:18420"/>
    </cofactor>
</comment>
<sequence length="308" mass="34390">MLNGQLLGATLYVPATHQDLLPIANRAKLGHLRSVIFCTEDAVAERELEEALLNLSLTLARMNTGGPLQRFVRVRNLEVMERVLAMPGADKLAGFVLPKLTRHNLPSYWRLVRDTAHLLMPTLETVDVFNETEMQLLRVALEEPGVRQRILALRIGGNDLFALLGMRRPRGMTIYRTPLGPLIARLVTTFMPYGFALTSPVFEYLDNPALLDLEVTEDLAHGMIGKTAIHPDQIPLIERHYQVNQTDIEVATRIMDVASPAVFRMDQAMCEVATHMPWARAIMERASLYGVAEAAPAPRAHPANLHIV</sequence>
<dbReference type="PIRSF" id="PIRSF015582">
    <property type="entry name" value="Cit_lyase_B"/>
    <property type="match status" value="1"/>
</dbReference>
<gene>
    <name evidence="5" type="ORF">C7C56_003550</name>
</gene>
<dbReference type="GO" id="GO:0005524">
    <property type="term" value="F:ATP binding"/>
    <property type="evidence" value="ECO:0007669"/>
    <property type="project" value="UniProtKB-KW"/>
</dbReference>
<dbReference type="InterPro" id="IPR040442">
    <property type="entry name" value="Pyrv_kinase-like_dom_sf"/>
</dbReference>
<keyword evidence="5" id="KW-0547">Nucleotide-binding</keyword>
<dbReference type="GO" id="GO:0003824">
    <property type="term" value="F:catalytic activity"/>
    <property type="evidence" value="ECO:0007669"/>
    <property type="project" value="InterPro"/>
</dbReference>
<proteinExistence type="predicted"/>
<evidence type="ECO:0000256" key="3">
    <source>
        <dbReference type="ARBA" id="ARBA00022842"/>
    </source>
</evidence>
<dbReference type="OrthoDB" id="348111at2"/>
<reference evidence="5 6" key="1">
    <citation type="submission" date="2018-04" db="EMBL/GenBank/DDBJ databases">
        <title>Massilia violaceinigra sp. nov., a novel purple-pigmented bacterium isolated from Tianshan glacier, Xinjiang, China.</title>
        <authorList>
            <person name="Wang H."/>
        </authorList>
    </citation>
    <scope>NUCLEOTIDE SEQUENCE [LARGE SCALE GENOMIC DNA]</scope>
    <source>
        <strain evidence="5 6">B448-2</strain>
    </source>
</reference>
<evidence type="ECO:0000313" key="5">
    <source>
        <dbReference type="EMBL" id="PWF55111.1"/>
    </source>
</evidence>
<accession>A0A2U2I5S8</accession>
<keyword evidence="5" id="KW-0067">ATP-binding</keyword>
<dbReference type="AlphaFoldDB" id="A0A2U2I5S8"/>